<dbReference type="Proteomes" id="UP000230202">
    <property type="component" value="Unassembled WGS sequence"/>
</dbReference>
<dbReference type="Pfam" id="PF04076">
    <property type="entry name" value="BOF"/>
    <property type="match status" value="1"/>
</dbReference>
<dbReference type="InterPro" id="IPR036700">
    <property type="entry name" value="BOBF_sf"/>
</dbReference>
<dbReference type="PANTHER" id="PTHR36571:SF1">
    <property type="entry name" value="PROTEIN YGIW"/>
    <property type="match status" value="1"/>
</dbReference>
<accession>A0A2N9X730</accession>
<proteinExistence type="predicted"/>
<dbReference type="Gene3D" id="2.40.50.200">
    <property type="entry name" value="Bacterial OB-fold"/>
    <property type="match status" value="1"/>
</dbReference>
<evidence type="ECO:0000256" key="1">
    <source>
        <dbReference type="ARBA" id="ARBA00022729"/>
    </source>
</evidence>
<dbReference type="AlphaFoldDB" id="A0A2N9X730"/>
<evidence type="ECO:0000313" key="4">
    <source>
        <dbReference type="Proteomes" id="UP000230202"/>
    </source>
</evidence>
<keyword evidence="4" id="KW-1185">Reference proteome</keyword>
<feature type="signal peptide" evidence="2">
    <location>
        <begin position="1"/>
        <end position="20"/>
    </location>
</feature>
<comment type="caution">
    <text evidence="3">The sequence shown here is derived from an EMBL/GenBank/DDBJ whole genome shotgun (WGS) entry which is preliminary data.</text>
</comment>
<dbReference type="SUPFAM" id="SSF101756">
    <property type="entry name" value="Hypothetical protein YgiW"/>
    <property type="match status" value="1"/>
</dbReference>
<gene>
    <name evidence="3" type="ORF">BHC54_05800</name>
</gene>
<dbReference type="RefSeq" id="WP_100152112.1">
    <property type="nucleotide sequence ID" value="NZ_MEIL01000027.1"/>
</dbReference>
<keyword evidence="1 2" id="KW-0732">Signal</keyword>
<feature type="chain" id="PRO_5014802789" evidence="2">
    <location>
        <begin position="21"/>
        <end position="129"/>
    </location>
</feature>
<reference evidence="3" key="1">
    <citation type="journal article" date="2017" name="MBio">
        <title>Type VI secretion-mediated competition in the bee gut microbiome.</title>
        <authorList>
            <person name="Steele M.I."/>
            <person name="Kwong W.K."/>
            <person name="Powell J.E."/>
            <person name="Whiteley M."/>
            <person name="Moran N.A."/>
        </authorList>
    </citation>
    <scope>NUCLEOTIDE SEQUENCE [LARGE SCALE GENOMIC DNA]</scope>
    <source>
        <strain evidence="3">WkB273</strain>
    </source>
</reference>
<protein>
    <submittedName>
        <fullName evidence="3">TIGR00156 family protein</fullName>
    </submittedName>
</protein>
<dbReference type="PANTHER" id="PTHR36571">
    <property type="entry name" value="PROTEIN YGIW"/>
    <property type="match status" value="1"/>
</dbReference>
<organism evidence="3 4">
    <name type="scientific">Snodgrassella alvi</name>
    <dbReference type="NCBI Taxonomy" id="1196083"/>
    <lineage>
        <taxon>Bacteria</taxon>
        <taxon>Pseudomonadati</taxon>
        <taxon>Pseudomonadota</taxon>
        <taxon>Betaproteobacteria</taxon>
        <taxon>Neisseriales</taxon>
        <taxon>Neisseriaceae</taxon>
        <taxon>Snodgrassella</taxon>
    </lineage>
</organism>
<name>A0A2N9X730_9NEIS</name>
<evidence type="ECO:0000256" key="2">
    <source>
        <dbReference type="SAM" id="SignalP"/>
    </source>
</evidence>
<dbReference type="NCBIfam" id="NF033674">
    <property type="entry name" value="stress_OB_fold"/>
    <property type="match status" value="1"/>
</dbReference>
<dbReference type="InterPro" id="IPR005220">
    <property type="entry name" value="CarO-like"/>
</dbReference>
<dbReference type="NCBIfam" id="TIGR00156">
    <property type="entry name" value="YgiW/YdeI family stress tolerance OB fold protein"/>
    <property type="match status" value="1"/>
</dbReference>
<dbReference type="InterPro" id="IPR016052">
    <property type="entry name" value="YgiW/YdeI"/>
</dbReference>
<sequence>MKKITTLSGIIAMVSMPLIAAGQGGFTGPSVPTQKSGYKDPNAAVTTVTHAKSLPDDSRVILRGKITKRVSDDMYKFQDATGVIDVDIDQKRWNGLSVSPQDTVEIQGEVDKDWNSVEIDVKHLRKIVP</sequence>
<dbReference type="EMBL" id="MEIL01000027">
    <property type="protein sequence ID" value="PIT39444.1"/>
    <property type="molecule type" value="Genomic_DNA"/>
</dbReference>
<evidence type="ECO:0000313" key="3">
    <source>
        <dbReference type="EMBL" id="PIT39444.1"/>
    </source>
</evidence>